<dbReference type="Pfam" id="PF05223">
    <property type="entry name" value="MecA_N"/>
    <property type="match status" value="1"/>
</dbReference>
<dbReference type="Gene3D" id="3.90.1310.10">
    <property type="entry name" value="Penicillin-binding protein 2a (Domain 2)"/>
    <property type="match status" value="1"/>
</dbReference>
<dbReference type="SUPFAM" id="SSF56519">
    <property type="entry name" value="Penicillin binding protein dimerisation domain"/>
    <property type="match status" value="1"/>
</dbReference>
<dbReference type="Gene3D" id="3.40.710.10">
    <property type="entry name" value="DD-peptidase/beta-lactamase superfamily"/>
    <property type="match status" value="1"/>
</dbReference>
<reference evidence="8 9" key="1">
    <citation type="submission" date="2019-03" db="EMBL/GenBank/DDBJ databases">
        <title>This is whole genome sequence of Paenibacillus sp MS74 strain.</title>
        <authorList>
            <person name="Trinh H.N."/>
        </authorList>
    </citation>
    <scope>NUCLEOTIDE SEQUENCE [LARGE SCALE GENOMIC DNA]</scope>
    <source>
        <strain evidence="8 9">MS74</strain>
    </source>
</reference>
<dbReference type="GO" id="GO:0046677">
    <property type="term" value="P:response to antibiotic"/>
    <property type="evidence" value="ECO:0007669"/>
    <property type="project" value="InterPro"/>
</dbReference>
<dbReference type="PANTHER" id="PTHR30627">
    <property type="entry name" value="PEPTIDOGLYCAN D,D-TRANSPEPTIDASE"/>
    <property type="match status" value="1"/>
</dbReference>
<gene>
    <name evidence="8" type="ORF">E1757_17950</name>
</gene>
<keyword evidence="9" id="KW-1185">Reference proteome</keyword>
<dbReference type="Pfam" id="PF03717">
    <property type="entry name" value="PBP_dimer"/>
    <property type="match status" value="1"/>
</dbReference>
<dbReference type="InterPro" id="IPR036138">
    <property type="entry name" value="PBP_dimer_sf"/>
</dbReference>
<sequence length="671" mass="73080">MKRPFWHIAGLLLLLLVCGCNKKVEPPADVLQAYLSDWQQQNYSGMYDRLTPKAKSSISGEEFAQRYRKIYDGIEAEHLAISANPQETPQPAKDAAEWSSVFHVSMDTLAGALNFNYKAKLVKTGIDKETKWLIDWEPSLIFPQMAADDKVKIQTIKPERGEIWDRNGNGLAVNGSALQLGIVPGKLGELADTTKARLAEKLGIGTDAIQKKLNAAWVKPDSFVPLAFVADDAANEYRDMNGISFQKKPIRTYPYAEAAAHLTGYIAEINADELGKLKGQGYETGDLIGKSGMEQVFEERLRGKRGAVISVTDANGKEKTVLAELKAVPGTTVKLTIDAELQQIIFNEIKQDAATAAAIQPASGDVLALLSSPSYDPNAFERGLSGDQYNQWNNDPRQPFLNRFSKGFAPGSSFKIVTAAIGLDTKTVDPAEQRPITGLTWSKDRSWGNYFVKRVNESSPVDLLNALVYSDNIYFAQAALQVGSEAFIREAARFGIGEKVPIPFPVSKSQLYNTGIKNDIQLADTGYGQGEVTMTSLHVAHVFSSLVNDGNMVYPTLLEEDKANHPSTWKNTMTPETAAILKNDLVQAVSSPKGAGHGAYIAGASIAGKTGTAELKQSKDADGRENGWFVGFNAADPQLLVSVMIEDVKGRGGSGYVTPKVKHVFQQTIKK</sequence>
<dbReference type="GO" id="GO:0008658">
    <property type="term" value="F:penicillin binding"/>
    <property type="evidence" value="ECO:0007669"/>
    <property type="project" value="InterPro"/>
</dbReference>
<dbReference type="GO" id="GO:0005886">
    <property type="term" value="C:plasma membrane"/>
    <property type="evidence" value="ECO:0007669"/>
    <property type="project" value="TreeGrafter"/>
</dbReference>
<feature type="chain" id="PRO_5038333947" evidence="4">
    <location>
        <begin position="23"/>
        <end position="671"/>
    </location>
</feature>
<evidence type="ECO:0000256" key="2">
    <source>
        <dbReference type="ARBA" id="ARBA00007171"/>
    </source>
</evidence>
<dbReference type="InterPro" id="IPR032710">
    <property type="entry name" value="NTF2-like_dom_sf"/>
</dbReference>
<dbReference type="InterPro" id="IPR050515">
    <property type="entry name" value="Beta-lactam/transpept"/>
</dbReference>
<dbReference type="PANTHER" id="PTHR30627:SF25">
    <property type="entry name" value="PENICILLIN-BINDING PROTEIN 3"/>
    <property type="match status" value="1"/>
</dbReference>
<accession>A0A4R5KNT8</accession>
<evidence type="ECO:0000259" key="5">
    <source>
        <dbReference type="Pfam" id="PF00905"/>
    </source>
</evidence>
<feature type="signal peptide" evidence="4">
    <location>
        <begin position="1"/>
        <end position="22"/>
    </location>
</feature>
<keyword evidence="4" id="KW-0732">Signal</keyword>
<dbReference type="GO" id="GO:0071555">
    <property type="term" value="P:cell wall organization"/>
    <property type="evidence" value="ECO:0007669"/>
    <property type="project" value="TreeGrafter"/>
</dbReference>
<feature type="domain" description="Penicillin-binding protein transpeptidase" evidence="5">
    <location>
        <begin position="355"/>
        <end position="664"/>
    </location>
</feature>
<dbReference type="Pfam" id="PF00905">
    <property type="entry name" value="Transpeptidase"/>
    <property type="match status" value="1"/>
</dbReference>
<protein>
    <submittedName>
        <fullName evidence="8">Penicillin-binding transpeptidase domain-containing protein</fullName>
    </submittedName>
</protein>
<name>A0A4R5KNT8_9BACL</name>
<dbReference type="InterPro" id="IPR012338">
    <property type="entry name" value="Beta-lactam/transpept-like"/>
</dbReference>
<dbReference type="EMBL" id="SMRT01000008">
    <property type="protein sequence ID" value="TDF96270.1"/>
    <property type="molecule type" value="Genomic_DNA"/>
</dbReference>
<evidence type="ECO:0000259" key="6">
    <source>
        <dbReference type="Pfam" id="PF03717"/>
    </source>
</evidence>
<dbReference type="SUPFAM" id="SSF56601">
    <property type="entry name" value="beta-lactamase/transpeptidase-like"/>
    <property type="match status" value="1"/>
</dbReference>
<dbReference type="Gene3D" id="3.10.450.100">
    <property type="entry name" value="NTF2-like, domain 1"/>
    <property type="match status" value="1"/>
</dbReference>
<dbReference type="GO" id="GO:0071972">
    <property type="term" value="F:peptidoglycan L,D-transpeptidase activity"/>
    <property type="evidence" value="ECO:0007669"/>
    <property type="project" value="TreeGrafter"/>
</dbReference>
<dbReference type="InterPro" id="IPR005311">
    <property type="entry name" value="PBP_dimer"/>
</dbReference>
<comment type="similarity">
    <text evidence="2">Belongs to the transpeptidase family.</text>
</comment>
<evidence type="ECO:0000256" key="4">
    <source>
        <dbReference type="SAM" id="SignalP"/>
    </source>
</evidence>
<dbReference type="InterPro" id="IPR007887">
    <property type="entry name" value="MecA_N"/>
</dbReference>
<evidence type="ECO:0000313" key="9">
    <source>
        <dbReference type="Proteomes" id="UP000295636"/>
    </source>
</evidence>
<dbReference type="SUPFAM" id="SSF54427">
    <property type="entry name" value="NTF2-like"/>
    <property type="match status" value="1"/>
</dbReference>
<dbReference type="InterPro" id="IPR001460">
    <property type="entry name" value="PCN-bd_Tpept"/>
</dbReference>
<feature type="domain" description="Penicillin-binding protein dimerisation" evidence="6">
    <location>
        <begin position="156"/>
        <end position="320"/>
    </location>
</feature>
<organism evidence="8 9">
    <name type="scientific">Paenibacillus piri</name>
    <dbReference type="NCBI Taxonomy" id="2547395"/>
    <lineage>
        <taxon>Bacteria</taxon>
        <taxon>Bacillati</taxon>
        <taxon>Bacillota</taxon>
        <taxon>Bacilli</taxon>
        <taxon>Bacillales</taxon>
        <taxon>Paenibacillaceae</taxon>
        <taxon>Paenibacillus</taxon>
    </lineage>
</organism>
<dbReference type="AlphaFoldDB" id="A0A4R5KNT8"/>
<evidence type="ECO:0000313" key="8">
    <source>
        <dbReference type="EMBL" id="TDF96270.1"/>
    </source>
</evidence>
<evidence type="ECO:0000259" key="7">
    <source>
        <dbReference type="Pfam" id="PF05223"/>
    </source>
</evidence>
<comment type="caution">
    <text evidence="8">The sequence shown here is derived from an EMBL/GenBank/DDBJ whole genome shotgun (WGS) entry which is preliminary data.</text>
</comment>
<dbReference type="OrthoDB" id="9766847at2"/>
<evidence type="ECO:0000256" key="3">
    <source>
        <dbReference type="ARBA" id="ARBA00023136"/>
    </source>
</evidence>
<proteinExistence type="inferred from homology"/>
<dbReference type="Gene3D" id="3.30.1390.30">
    <property type="entry name" value="Penicillin-binding protein 2a, domain 3"/>
    <property type="match status" value="1"/>
</dbReference>
<comment type="subcellular location">
    <subcellularLocation>
        <location evidence="1">Membrane</location>
    </subcellularLocation>
</comment>
<dbReference type="RefSeq" id="WP_133230541.1">
    <property type="nucleotide sequence ID" value="NZ_SMRT01000008.1"/>
</dbReference>
<evidence type="ECO:0000256" key="1">
    <source>
        <dbReference type="ARBA" id="ARBA00004370"/>
    </source>
</evidence>
<keyword evidence="3" id="KW-0472">Membrane</keyword>
<feature type="domain" description="NTF2-like N-terminal transpeptidase" evidence="7">
    <location>
        <begin position="27"/>
        <end position="149"/>
    </location>
</feature>
<dbReference type="Proteomes" id="UP000295636">
    <property type="component" value="Unassembled WGS sequence"/>
</dbReference>
<dbReference type="PROSITE" id="PS51257">
    <property type="entry name" value="PROKAR_LIPOPROTEIN"/>
    <property type="match status" value="1"/>
</dbReference>